<keyword evidence="2" id="KW-0547">Nucleotide-binding</keyword>
<organism evidence="5 6">
    <name type="scientific">Cnephaeus nilssonii</name>
    <name type="common">Northern bat</name>
    <name type="synonym">Eptesicus nilssonii</name>
    <dbReference type="NCBI Taxonomy" id="3371016"/>
    <lineage>
        <taxon>Eukaryota</taxon>
        <taxon>Metazoa</taxon>
        <taxon>Chordata</taxon>
        <taxon>Craniata</taxon>
        <taxon>Vertebrata</taxon>
        <taxon>Euteleostomi</taxon>
        <taxon>Mammalia</taxon>
        <taxon>Eutheria</taxon>
        <taxon>Laurasiatheria</taxon>
        <taxon>Chiroptera</taxon>
        <taxon>Yangochiroptera</taxon>
        <taxon>Vespertilionidae</taxon>
        <taxon>Cnephaeus</taxon>
    </lineage>
</organism>
<feature type="compositionally biased region" description="Basic and acidic residues" evidence="4">
    <location>
        <begin position="1"/>
        <end position="19"/>
    </location>
</feature>
<feature type="region of interest" description="Disordered" evidence="4">
    <location>
        <begin position="1"/>
        <end position="24"/>
    </location>
</feature>
<sequence>MVQEAEKYKAEDKQQDKVSPKNSLETYSFNNKITVEDEKFQGKINGEDKQKILDKCNEIIKWLDKNQTAEMGESEHQQKELEKVCNPIITNLYQSAGGLPGGMPGGSLVCITGETITLNTVHYS</sequence>
<dbReference type="GO" id="GO:0005524">
    <property type="term" value="F:ATP binding"/>
    <property type="evidence" value="ECO:0007669"/>
    <property type="project" value="UniProtKB-KW"/>
</dbReference>
<evidence type="ECO:0000313" key="6">
    <source>
        <dbReference type="Proteomes" id="UP001177744"/>
    </source>
</evidence>
<dbReference type="FunFam" id="1.20.1270.10:FF:000003">
    <property type="entry name" value="heat shock cognate 71 kDa protein-like"/>
    <property type="match status" value="1"/>
</dbReference>
<evidence type="ECO:0000313" key="5">
    <source>
        <dbReference type="EMBL" id="KAK1337458.1"/>
    </source>
</evidence>
<dbReference type="EMBL" id="JAULJE010000011">
    <property type="protein sequence ID" value="KAK1337458.1"/>
    <property type="molecule type" value="Genomic_DNA"/>
</dbReference>
<gene>
    <name evidence="5" type="ORF">QTO34_002086</name>
</gene>
<proteinExistence type="inferred from homology"/>
<reference evidence="5" key="1">
    <citation type="submission" date="2023-06" db="EMBL/GenBank/DDBJ databases">
        <title>Reference genome for the Northern bat (Eptesicus nilssonii), a most northern bat species.</title>
        <authorList>
            <person name="Laine V.N."/>
            <person name="Pulliainen A.T."/>
            <person name="Lilley T.M."/>
        </authorList>
    </citation>
    <scope>NUCLEOTIDE SEQUENCE</scope>
    <source>
        <strain evidence="5">BLF_Eptnil</strain>
        <tissue evidence="5">Kidney</tissue>
    </source>
</reference>
<evidence type="ECO:0000256" key="3">
    <source>
        <dbReference type="ARBA" id="ARBA00022840"/>
    </source>
</evidence>
<dbReference type="SUPFAM" id="SSF100934">
    <property type="entry name" value="Heat shock protein 70kD (HSP70), C-terminal subdomain"/>
    <property type="match status" value="1"/>
</dbReference>
<name>A0AA40HU24_CNENI</name>
<accession>A0AA40HU24</accession>
<comment type="similarity">
    <text evidence="1">Belongs to the heat shock protein 70 family.</text>
</comment>
<dbReference type="InterPro" id="IPR013126">
    <property type="entry name" value="Hsp_70_fam"/>
</dbReference>
<dbReference type="Pfam" id="PF00012">
    <property type="entry name" value="HSP70"/>
    <property type="match status" value="1"/>
</dbReference>
<dbReference type="InterPro" id="IPR029048">
    <property type="entry name" value="HSP70_C_sf"/>
</dbReference>
<keyword evidence="3" id="KW-0067">ATP-binding</keyword>
<evidence type="ECO:0000256" key="2">
    <source>
        <dbReference type="ARBA" id="ARBA00022741"/>
    </source>
</evidence>
<protein>
    <recommendedName>
        <fullName evidence="7">Heat shock cognate 71 kDa protein</fullName>
    </recommendedName>
</protein>
<dbReference type="GO" id="GO:0140662">
    <property type="term" value="F:ATP-dependent protein folding chaperone"/>
    <property type="evidence" value="ECO:0007669"/>
    <property type="project" value="InterPro"/>
</dbReference>
<comment type="caution">
    <text evidence="5">The sequence shown here is derived from an EMBL/GenBank/DDBJ whole genome shotgun (WGS) entry which is preliminary data.</text>
</comment>
<evidence type="ECO:0008006" key="7">
    <source>
        <dbReference type="Google" id="ProtNLM"/>
    </source>
</evidence>
<dbReference type="Gene3D" id="1.20.1270.10">
    <property type="match status" value="1"/>
</dbReference>
<evidence type="ECO:0000256" key="1">
    <source>
        <dbReference type="ARBA" id="ARBA00007381"/>
    </source>
</evidence>
<dbReference type="Proteomes" id="UP001177744">
    <property type="component" value="Unassembled WGS sequence"/>
</dbReference>
<evidence type="ECO:0000256" key="4">
    <source>
        <dbReference type="SAM" id="MobiDB-lite"/>
    </source>
</evidence>
<keyword evidence="6" id="KW-1185">Reference proteome</keyword>
<dbReference type="AlphaFoldDB" id="A0AA40HU24"/>